<dbReference type="InterPro" id="IPR007867">
    <property type="entry name" value="GMC_OxRtase_C"/>
</dbReference>
<protein>
    <submittedName>
        <fullName evidence="7">GMC family oxidoreductase</fullName>
    </submittedName>
</protein>
<evidence type="ECO:0000256" key="1">
    <source>
        <dbReference type="ARBA" id="ARBA00010790"/>
    </source>
</evidence>
<comment type="similarity">
    <text evidence="1">Belongs to the GMC oxidoreductase family.</text>
</comment>
<dbReference type="InterPro" id="IPR000172">
    <property type="entry name" value="GMC_OxRdtase_N"/>
</dbReference>
<dbReference type="RefSeq" id="WP_190421917.1">
    <property type="nucleotide sequence ID" value="NZ_JAAOCA010000018.1"/>
</dbReference>
<organism evidence="7 8">
    <name type="scientific">Pseudomonas typographi</name>
    <dbReference type="NCBI Taxonomy" id="2715964"/>
    <lineage>
        <taxon>Bacteria</taxon>
        <taxon>Pseudomonadati</taxon>
        <taxon>Pseudomonadota</taxon>
        <taxon>Gammaproteobacteria</taxon>
        <taxon>Pseudomonadales</taxon>
        <taxon>Pseudomonadaceae</taxon>
        <taxon>Pseudomonas</taxon>
    </lineage>
</organism>
<sequence>MRTHKEVDVVIIGMGWTGGIIAKELAQAGLHVVGLERGGSHTTQEDFAVPWIRDELRYSVRNELMQDLTRTTVTVRNNVNERALPMRKLGSFLPGEGVGGSGIHWGGLSLRWTDQEFKLKSMTEQRYGKAQPSDGLLIQDWGISYDELEPYYEKFEYMAGVSGVAHNVGQRRAVGAGPAGGNPFEAARRRGYPLPALDTGLAGELFNAAASSLGYHPYVTPMARASQAYVNPDGVAFGECQYCGFCGGYGCEVNAKGSPHHTMIPLAQREANFELRTHAWVSKITQDAGSKRATGVEYTNLASGQTHFQPAAVVVLASYALGNVHLMLLSGIDTPYDPVSGNGVVGRNYAYQAGTGVALFFENQLFNPYMNGGLTSLDDFNANADFDRSQIGAIGGSVLYAGASQGLPIGARALPQGSSLWGSAWKQQTTQWFPRTMTIAAHSSTMANRWNYLDLDPTYRDALGQPLLRMTFDYSENERKLTRHSAGILNQIAAQLNPTHRTQAKAAQSWSVEHYQSTHNTGGTIMGADPHTSVVNKYGQAWALDNLFIAGASVFPHDAAYPPTLLVSSLAYHTADAIKLRYARHQRGLV</sequence>
<comment type="caution">
    <text evidence="7">The sequence shown here is derived from an EMBL/GenBank/DDBJ whole genome shotgun (WGS) entry which is preliminary data.</text>
</comment>
<dbReference type="PANTHER" id="PTHR46056:SF12">
    <property type="entry name" value="LONG-CHAIN-ALCOHOL OXIDASE"/>
    <property type="match status" value="1"/>
</dbReference>
<evidence type="ECO:0000259" key="6">
    <source>
        <dbReference type="Pfam" id="PF05199"/>
    </source>
</evidence>
<gene>
    <name evidence="7" type="ORF">HAQ05_14920</name>
</gene>
<evidence type="ECO:0000256" key="4">
    <source>
        <dbReference type="ARBA" id="ARBA00023002"/>
    </source>
</evidence>
<accession>A0ABR7Z3I9</accession>
<keyword evidence="8" id="KW-1185">Reference proteome</keyword>
<dbReference type="Pfam" id="PF05199">
    <property type="entry name" value="GMC_oxred_C"/>
    <property type="match status" value="1"/>
</dbReference>
<dbReference type="SUPFAM" id="SSF51905">
    <property type="entry name" value="FAD/NAD(P)-binding domain"/>
    <property type="match status" value="1"/>
</dbReference>
<keyword evidence="4" id="KW-0560">Oxidoreductase</keyword>
<dbReference type="InterPro" id="IPR036188">
    <property type="entry name" value="FAD/NAD-bd_sf"/>
</dbReference>
<proteinExistence type="inferred from homology"/>
<name>A0ABR7Z3I9_9PSED</name>
<evidence type="ECO:0000256" key="2">
    <source>
        <dbReference type="ARBA" id="ARBA00022630"/>
    </source>
</evidence>
<keyword evidence="3" id="KW-0274">FAD</keyword>
<dbReference type="EMBL" id="JAAOCA010000018">
    <property type="protein sequence ID" value="MBD1599987.1"/>
    <property type="molecule type" value="Genomic_DNA"/>
</dbReference>
<dbReference type="Gene3D" id="3.50.50.60">
    <property type="entry name" value="FAD/NAD(P)-binding domain"/>
    <property type="match status" value="2"/>
</dbReference>
<feature type="domain" description="Glucose-methanol-choline oxidoreductase N-terminal" evidence="5">
    <location>
        <begin position="237"/>
        <end position="348"/>
    </location>
</feature>
<evidence type="ECO:0000313" key="8">
    <source>
        <dbReference type="Proteomes" id="UP000805841"/>
    </source>
</evidence>
<evidence type="ECO:0000313" key="7">
    <source>
        <dbReference type="EMBL" id="MBD1599987.1"/>
    </source>
</evidence>
<dbReference type="Pfam" id="PF00732">
    <property type="entry name" value="GMC_oxred_N"/>
    <property type="match status" value="1"/>
</dbReference>
<reference evidence="7 8" key="1">
    <citation type="journal article" date="2020" name="Insects">
        <title>Bacteria Belonging to Pseudomonas typographi sp. nov. from the Bark Beetle Ips typographus Have Genomic Potential to Aid in the Host Ecology.</title>
        <authorList>
            <person name="Peral-Aranega E."/>
            <person name="Saati-Santamaria Z."/>
            <person name="Kolarik M."/>
            <person name="Rivas R."/>
            <person name="Garcia-Fraile P."/>
        </authorList>
    </citation>
    <scope>NUCLEOTIDE SEQUENCE [LARGE SCALE GENOMIC DNA]</scope>
    <source>
        <strain evidence="7 8">CA3A</strain>
    </source>
</reference>
<evidence type="ECO:0000256" key="3">
    <source>
        <dbReference type="ARBA" id="ARBA00022827"/>
    </source>
</evidence>
<feature type="domain" description="Glucose-methanol-choline oxidoreductase C-terminal" evidence="6">
    <location>
        <begin position="451"/>
        <end position="571"/>
    </location>
</feature>
<evidence type="ECO:0000259" key="5">
    <source>
        <dbReference type="Pfam" id="PF00732"/>
    </source>
</evidence>
<dbReference type="Proteomes" id="UP000805841">
    <property type="component" value="Unassembled WGS sequence"/>
</dbReference>
<dbReference type="PANTHER" id="PTHR46056">
    <property type="entry name" value="LONG-CHAIN-ALCOHOL OXIDASE"/>
    <property type="match status" value="1"/>
</dbReference>
<keyword evidence="2" id="KW-0285">Flavoprotein</keyword>